<keyword evidence="3" id="KW-1185">Reference proteome</keyword>
<feature type="region of interest" description="Disordered" evidence="1">
    <location>
        <begin position="35"/>
        <end position="110"/>
    </location>
</feature>
<dbReference type="Proteomes" id="UP001153269">
    <property type="component" value="Unassembled WGS sequence"/>
</dbReference>
<evidence type="ECO:0000256" key="1">
    <source>
        <dbReference type="SAM" id="MobiDB-lite"/>
    </source>
</evidence>
<feature type="compositionally biased region" description="Polar residues" evidence="1">
    <location>
        <begin position="1"/>
        <end position="13"/>
    </location>
</feature>
<comment type="caution">
    <text evidence="2">The sequence shown here is derived from an EMBL/GenBank/DDBJ whole genome shotgun (WGS) entry which is preliminary data.</text>
</comment>
<evidence type="ECO:0000313" key="2">
    <source>
        <dbReference type="EMBL" id="CAB1424139.1"/>
    </source>
</evidence>
<dbReference type="AlphaFoldDB" id="A0A9N7U5N3"/>
<dbReference type="EMBL" id="CADEAL010000708">
    <property type="protein sequence ID" value="CAB1424139.1"/>
    <property type="molecule type" value="Genomic_DNA"/>
</dbReference>
<protein>
    <submittedName>
        <fullName evidence="2">Uncharacterized protein</fullName>
    </submittedName>
</protein>
<reference evidence="2" key="1">
    <citation type="submission" date="2020-03" db="EMBL/GenBank/DDBJ databases">
        <authorList>
            <person name="Weist P."/>
        </authorList>
    </citation>
    <scope>NUCLEOTIDE SEQUENCE</scope>
</reference>
<accession>A0A9N7U5N3</accession>
<sequence>MSSSVDNTSSQSPRALFKSQAASARAAAMATGCAFPPAASSAPTSGFPSHTLSDRRRASHVPYQQINPSCSCKRPGHMRSTGLMARSDKCQRVKGKSTQQEVYGPPAAGK</sequence>
<feature type="compositionally biased region" description="Low complexity" evidence="1">
    <location>
        <begin position="35"/>
        <end position="49"/>
    </location>
</feature>
<name>A0A9N7U5N3_PLEPL</name>
<organism evidence="2 3">
    <name type="scientific">Pleuronectes platessa</name>
    <name type="common">European plaice</name>
    <dbReference type="NCBI Taxonomy" id="8262"/>
    <lineage>
        <taxon>Eukaryota</taxon>
        <taxon>Metazoa</taxon>
        <taxon>Chordata</taxon>
        <taxon>Craniata</taxon>
        <taxon>Vertebrata</taxon>
        <taxon>Euteleostomi</taxon>
        <taxon>Actinopterygii</taxon>
        <taxon>Neopterygii</taxon>
        <taxon>Teleostei</taxon>
        <taxon>Neoteleostei</taxon>
        <taxon>Acanthomorphata</taxon>
        <taxon>Carangaria</taxon>
        <taxon>Pleuronectiformes</taxon>
        <taxon>Pleuronectoidei</taxon>
        <taxon>Pleuronectidae</taxon>
        <taxon>Pleuronectes</taxon>
    </lineage>
</organism>
<feature type="region of interest" description="Disordered" evidence="1">
    <location>
        <begin position="1"/>
        <end position="21"/>
    </location>
</feature>
<gene>
    <name evidence="2" type="ORF">PLEPLA_LOCUS12060</name>
</gene>
<proteinExistence type="predicted"/>
<evidence type="ECO:0000313" key="3">
    <source>
        <dbReference type="Proteomes" id="UP001153269"/>
    </source>
</evidence>